<organism evidence="1 2">
    <name type="scientific">Aneurinibacillus aneurinilyticus</name>
    <name type="common">Bacillus aneurinolyticus</name>
    <dbReference type="NCBI Taxonomy" id="1391"/>
    <lineage>
        <taxon>Bacteria</taxon>
        <taxon>Bacillati</taxon>
        <taxon>Bacillota</taxon>
        <taxon>Bacilli</taxon>
        <taxon>Bacillales</taxon>
        <taxon>Paenibacillaceae</taxon>
        <taxon>Aneurinibacillus group</taxon>
        <taxon>Aneurinibacillus</taxon>
    </lineage>
</organism>
<evidence type="ECO:0000313" key="2">
    <source>
        <dbReference type="Proteomes" id="UP000561326"/>
    </source>
</evidence>
<proteinExistence type="predicted"/>
<dbReference type="Proteomes" id="UP000561326">
    <property type="component" value="Unassembled WGS sequence"/>
</dbReference>
<dbReference type="RefSeq" id="WP_168976335.1">
    <property type="nucleotide sequence ID" value="NZ_JABAGO010000053.1"/>
</dbReference>
<sequence>MDLTENIEGELVLPPSCLYQRDNKEAYNVQTATSSYLYFNPHLLIIHKVEERRCTRRRVPSSFSHKEETRPLCSARAGPAKHLGFSVRETVAGRFRPWRHTLHTEKQRGRTPYASLFSIHLWIPRVLIVQKGKGHHNGTQTRPFVSLPERLPWPGERGQQLSPSSHLPRCFAVQPGQGKKRPGLPAKALSWNIEVTSLAQYMDELSKNGLNPEKTAKEVFENNKDLEPRMLCFKIVEALQELDPEKKARVIIFYAPPYLPHNYLNEEKKYDRELVEAIKSVLDHVEQETGETFALKKFFPYLADGSFLSLHETGQ</sequence>
<evidence type="ECO:0000313" key="1">
    <source>
        <dbReference type="EMBL" id="NMF00749.1"/>
    </source>
</evidence>
<comment type="caution">
    <text evidence="1">The sequence shown here is derived from an EMBL/GenBank/DDBJ whole genome shotgun (WGS) entry which is preliminary data.</text>
</comment>
<dbReference type="EMBL" id="JABAGO010000053">
    <property type="protein sequence ID" value="NMF00749.1"/>
    <property type="molecule type" value="Genomic_DNA"/>
</dbReference>
<dbReference type="AlphaFoldDB" id="A0A848D054"/>
<name>A0A848D054_ANEAE</name>
<accession>A0A848D054</accession>
<gene>
    <name evidence="1" type="ORF">HF838_21205</name>
</gene>
<protein>
    <submittedName>
        <fullName evidence="1">Uncharacterized protein</fullName>
    </submittedName>
</protein>
<reference evidence="1 2" key="1">
    <citation type="submission" date="2020-04" db="EMBL/GenBank/DDBJ databases">
        <authorList>
            <person name="Hitch T.C.A."/>
            <person name="Wylensek D."/>
            <person name="Clavel T."/>
        </authorList>
    </citation>
    <scope>NUCLEOTIDE SEQUENCE [LARGE SCALE GENOMIC DNA]</scope>
    <source>
        <strain evidence="1 2">WB01_D5_05</strain>
    </source>
</reference>